<feature type="region of interest" description="Disordered" evidence="1">
    <location>
        <begin position="463"/>
        <end position="493"/>
    </location>
</feature>
<comment type="caution">
    <text evidence="2">The sequence shown here is derived from an EMBL/GenBank/DDBJ whole genome shotgun (WGS) entry which is preliminary data.</text>
</comment>
<feature type="compositionally biased region" description="Low complexity" evidence="1">
    <location>
        <begin position="641"/>
        <end position="655"/>
    </location>
</feature>
<sequence length="748" mass="80604">MPPGGSRDVPWRPFVAPCPEPTFFPREPTEEELLQRQRLEERALERLQERDGLRDWVLDATPVVAELVEVLEEHSGGLRRLRAVVAEAARTLDDEPWQRFCQLPFPRLHCEDAAVLGPLMSYMDPIWCSLFSKQPPGAAQMRKEYLHVGTVPPSQSLLRYFKSHDWTGLGEPSSSSSSSESEAEDEAQPLEAPKKSAFKARLAGLLTHASGFGKCGISRSSGTRARLRTIQGALASALRQLSPQGTLVISWSGLPIHPLLPFLTSSLRPGFLRVHVFASSGKHTCETYILAVDYNATGYPHARSSQLRASRPTGLVASFELPNFLCSPVRYGFAGYDDVLAWTPSPGELRQECCPSLRSAAGERRKATSSSEEAGFDELWAVYSDKLVDIARELGAKDFDDESLPPRPQINRQPPKLNEQQAPDKANKADNKSSQLQRPAVPRSKVASAAKLAPKEIFVAPTVPDAKMPGDANPPGQPPDNNNSAASAKRLPRPWFPPSFPDVPLKPGPAISGTFGGAPGLGPDPLALAARSDLFASALEQLTVGGIVKPSLFRNPWPTASPYEKAFKQRPQSAAAAVPSGARVTADGQRPWSAAAASGAASQTRPQASSLGANGPAAKIYGRPVTANERRRSRQPLVPSKGAATTGSNNNNKNSSDAIDMNSKKNNNNSNNNSSSGNGNSNTPASDITQSDGNADITAEPRTGNVNTASKQPGLVPKATITAPRKEVRRCLFILHIDLVLLKVMCYF</sequence>
<feature type="region of interest" description="Disordered" evidence="1">
    <location>
        <begin position="171"/>
        <end position="191"/>
    </location>
</feature>
<feature type="region of interest" description="Disordered" evidence="1">
    <location>
        <begin position="571"/>
        <end position="713"/>
    </location>
</feature>
<feature type="compositionally biased region" description="Polar residues" evidence="1">
    <location>
        <begin position="683"/>
        <end position="693"/>
    </location>
</feature>
<feature type="compositionally biased region" description="Polar residues" evidence="1">
    <location>
        <begin position="603"/>
        <end position="612"/>
    </location>
</feature>
<evidence type="ECO:0000313" key="3">
    <source>
        <dbReference type="Proteomes" id="UP000626109"/>
    </source>
</evidence>
<accession>A0A813JNJ6</accession>
<evidence type="ECO:0000256" key="1">
    <source>
        <dbReference type="SAM" id="MobiDB-lite"/>
    </source>
</evidence>
<evidence type="ECO:0000313" key="2">
    <source>
        <dbReference type="EMBL" id="CAE8679707.1"/>
    </source>
</evidence>
<feature type="region of interest" description="Disordered" evidence="1">
    <location>
        <begin position="398"/>
        <end position="448"/>
    </location>
</feature>
<dbReference type="Proteomes" id="UP000626109">
    <property type="component" value="Unassembled WGS sequence"/>
</dbReference>
<reference evidence="2" key="1">
    <citation type="submission" date="2021-02" db="EMBL/GenBank/DDBJ databases">
        <authorList>
            <person name="Dougan E. K."/>
            <person name="Rhodes N."/>
            <person name="Thang M."/>
            <person name="Chan C."/>
        </authorList>
    </citation>
    <scope>NUCLEOTIDE SEQUENCE</scope>
</reference>
<gene>
    <name evidence="2" type="ORF">PGLA2088_LOCUS21503</name>
</gene>
<proteinExistence type="predicted"/>
<dbReference type="EMBL" id="CAJNNW010025788">
    <property type="protein sequence ID" value="CAE8679707.1"/>
    <property type="molecule type" value="Genomic_DNA"/>
</dbReference>
<organism evidence="2 3">
    <name type="scientific">Polarella glacialis</name>
    <name type="common">Dinoflagellate</name>
    <dbReference type="NCBI Taxonomy" id="89957"/>
    <lineage>
        <taxon>Eukaryota</taxon>
        <taxon>Sar</taxon>
        <taxon>Alveolata</taxon>
        <taxon>Dinophyceae</taxon>
        <taxon>Suessiales</taxon>
        <taxon>Suessiaceae</taxon>
        <taxon>Polarella</taxon>
    </lineage>
</organism>
<dbReference type="AlphaFoldDB" id="A0A813JNJ6"/>
<feature type="compositionally biased region" description="Low complexity" evidence="1">
    <location>
        <begin position="593"/>
        <end position="602"/>
    </location>
</feature>
<name>A0A813JNJ6_POLGL</name>
<feature type="compositionally biased region" description="Low complexity" evidence="1">
    <location>
        <begin position="664"/>
        <end position="682"/>
    </location>
</feature>
<protein>
    <submittedName>
        <fullName evidence="2">Uncharacterized protein</fullName>
    </submittedName>
</protein>